<reference evidence="2" key="1">
    <citation type="submission" date="2021-02" db="EMBL/GenBank/DDBJ databases">
        <authorList>
            <person name="Nowell W R."/>
        </authorList>
    </citation>
    <scope>NUCLEOTIDE SEQUENCE</scope>
    <source>
        <strain evidence="2">Ploen Becks lab</strain>
    </source>
</reference>
<protein>
    <submittedName>
        <fullName evidence="2">Uncharacterized protein</fullName>
    </submittedName>
</protein>
<dbReference type="PROSITE" id="PS50082">
    <property type="entry name" value="WD_REPEATS_2"/>
    <property type="match status" value="1"/>
</dbReference>
<dbReference type="Proteomes" id="UP000663879">
    <property type="component" value="Unassembled WGS sequence"/>
</dbReference>
<dbReference type="AlphaFoldDB" id="A0A814NP33"/>
<dbReference type="EMBL" id="CAJNOC010007235">
    <property type="protein sequence ID" value="CAF1094590.1"/>
    <property type="molecule type" value="Genomic_DNA"/>
</dbReference>
<evidence type="ECO:0000313" key="2">
    <source>
        <dbReference type="EMBL" id="CAF1094590.1"/>
    </source>
</evidence>
<evidence type="ECO:0000313" key="3">
    <source>
        <dbReference type="Proteomes" id="UP000663879"/>
    </source>
</evidence>
<sequence length="74" mass="8339">MVSGECVSAFQGHDDLINYVTEMSNDNLVNCSDDYTLKIWDINSLKCIVTLKGHNHYVQYAIVNGDTQLLNDTK</sequence>
<accession>A0A814NP33</accession>
<dbReference type="SUPFAM" id="SSF50978">
    <property type="entry name" value="WD40 repeat-like"/>
    <property type="match status" value="1"/>
</dbReference>
<dbReference type="InterPro" id="IPR036322">
    <property type="entry name" value="WD40_repeat_dom_sf"/>
</dbReference>
<dbReference type="Gene3D" id="2.130.10.10">
    <property type="entry name" value="YVTN repeat-like/Quinoprotein amine dehydrogenase"/>
    <property type="match status" value="1"/>
</dbReference>
<proteinExistence type="predicted"/>
<keyword evidence="3" id="KW-1185">Reference proteome</keyword>
<dbReference type="Pfam" id="PF00400">
    <property type="entry name" value="WD40"/>
    <property type="match status" value="1"/>
</dbReference>
<gene>
    <name evidence="2" type="ORF">OXX778_LOCUS20839</name>
</gene>
<feature type="repeat" description="WD" evidence="1">
    <location>
        <begin position="10"/>
        <end position="50"/>
    </location>
</feature>
<evidence type="ECO:0000256" key="1">
    <source>
        <dbReference type="PROSITE-ProRule" id="PRU00221"/>
    </source>
</evidence>
<dbReference type="InterPro" id="IPR015943">
    <property type="entry name" value="WD40/YVTN_repeat-like_dom_sf"/>
</dbReference>
<dbReference type="InterPro" id="IPR001680">
    <property type="entry name" value="WD40_rpt"/>
</dbReference>
<name>A0A814NP33_9BILA</name>
<comment type="caution">
    <text evidence="2">The sequence shown here is derived from an EMBL/GenBank/DDBJ whole genome shotgun (WGS) entry which is preliminary data.</text>
</comment>
<dbReference type="OrthoDB" id="20669at2759"/>
<keyword evidence="1" id="KW-0853">WD repeat</keyword>
<organism evidence="2 3">
    <name type="scientific">Brachionus calyciflorus</name>
    <dbReference type="NCBI Taxonomy" id="104777"/>
    <lineage>
        <taxon>Eukaryota</taxon>
        <taxon>Metazoa</taxon>
        <taxon>Spiralia</taxon>
        <taxon>Gnathifera</taxon>
        <taxon>Rotifera</taxon>
        <taxon>Eurotatoria</taxon>
        <taxon>Monogononta</taxon>
        <taxon>Pseudotrocha</taxon>
        <taxon>Ploima</taxon>
        <taxon>Brachionidae</taxon>
        <taxon>Brachionus</taxon>
    </lineage>
</organism>